<evidence type="ECO:0000313" key="3">
    <source>
        <dbReference type="Proteomes" id="UP000469724"/>
    </source>
</evidence>
<protein>
    <submittedName>
        <fullName evidence="2">Uncharacterized protein</fullName>
    </submittedName>
</protein>
<evidence type="ECO:0000313" key="2">
    <source>
        <dbReference type="EMBL" id="NDY57933.1"/>
    </source>
</evidence>
<comment type="caution">
    <text evidence="2">The sequence shown here is derived from an EMBL/GenBank/DDBJ whole genome shotgun (WGS) entry which is preliminary data.</text>
</comment>
<reference evidence="2 3" key="1">
    <citation type="submission" date="2020-02" db="EMBL/GenBank/DDBJ databases">
        <title>Comparative genomics of sulfur disproportionating microorganisms.</title>
        <authorList>
            <person name="Ward L.M."/>
            <person name="Bertran E."/>
            <person name="Johnston D.T."/>
        </authorList>
    </citation>
    <scope>NUCLEOTIDE SEQUENCE [LARGE SCALE GENOMIC DNA]</scope>
    <source>
        <strain evidence="2 3">DSM 3696</strain>
    </source>
</reference>
<gene>
    <name evidence="2" type="ORF">G3N56_14450</name>
</gene>
<dbReference type="EMBL" id="JAAGRQ010000069">
    <property type="protein sequence ID" value="NDY57933.1"/>
    <property type="molecule type" value="Genomic_DNA"/>
</dbReference>
<organism evidence="2 3">
    <name type="scientific">Desulfolutivibrio sulfodismutans</name>
    <dbReference type="NCBI Taxonomy" id="63561"/>
    <lineage>
        <taxon>Bacteria</taxon>
        <taxon>Pseudomonadati</taxon>
        <taxon>Thermodesulfobacteriota</taxon>
        <taxon>Desulfovibrionia</taxon>
        <taxon>Desulfovibrionales</taxon>
        <taxon>Desulfovibrionaceae</taxon>
        <taxon>Desulfolutivibrio</taxon>
    </lineage>
</organism>
<name>A0A7K3NQ44_9BACT</name>
<feature type="region of interest" description="Disordered" evidence="1">
    <location>
        <begin position="1"/>
        <end position="49"/>
    </location>
</feature>
<accession>A0A7K3NQ44</accession>
<proteinExistence type="predicted"/>
<keyword evidence="3" id="KW-1185">Reference proteome</keyword>
<dbReference type="Proteomes" id="UP000469724">
    <property type="component" value="Unassembled WGS sequence"/>
</dbReference>
<dbReference type="RefSeq" id="WP_163303014.1">
    <property type="nucleotide sequence ID" value="NZ_JAAGRQ010000069.1"/>
</dbReference>
<sequence length="49" mass="5536">MTSDARMGQDRPESGAEMDEERISRRQGEIKGPLTAVRQRPHADISRGR</sequence>
<dbReference type="AlphaFoldDB" id="A0A7K3NQ44"/>
<evidence type="ECO:0000256" key="1">
    <source>
        <dbReference type="SAM" id="MobiDB-lite"/>
    </source>
</evidence>